<proteinExistence type="inferred from homology"/>
<name>A0ABQ2JRR7_9SPHN</name>
<protein>
    <recommendedName>
        <fullName evidence="1">SURF1-like protein</fullName>
    </recommendedName>
</protein>
<keyword evidence="1" id="KW-1003">Cell membrane</keyword>
<comment type="caution">
    <text evidence="2">The sequence shown here is derived from an EMBL/GenBank/DDBJ whole genome shotgun (WGS) entry which is preliminary data.</text>
</comment>
<dbReference type="EMBL" id="BMLK01000013">
    <property type="protein sequence ID" value="GGN53676.1"/>
    <property type="molecule type" value="Genomic_DNA"/>
</dbReference>
<organism evidence="2 3">
    <name type="scientific">Novosphingobium indicum</name>
    <dbReference type="NCBI Taxonomy" id="462949"/>
    <lineage>
        <taxon>Bacteria</taxon>
        <taxon>Pseudomonadati</taxon>
        <taxon>Pseudomonadota</taxon>
        <taxon>Alphaproteobacteria</taxon>
        <taxon>Sphingomonadales</taxon>
        <taxon>Sphingomonadaceae</taxon>
        <taxon>Novosphingobium</taxon>
    </lineage>
</organism>
<dbReference type="RefSeq" id="WP_188820520.1">
    <property type="nucleotide sequence ID" value="NZ_BMLK01000013.1"/>
</dbReference>
<feature type="transmembrane region" description="Helical" evidence="1">
    <location>
        <begin position="162"/>
        <end position="181"/>
    </location>
</feature>
<accession>A0ABQ2JRR7</accession>
<feature type="transmembrane region" description="Helical" evidence="1">
    <location>
        <begin position="7"/>
        <end position="27"/>
    </location>
</feature>
<comment type="similarity">
    <text evidence="1">Belongs to the SURF1 family.</text>
</comment>
<dbReference type="Proteomes" id="UP000605099">
    <property type="component" value="Unassembled WGS sequence"/>
</dbReference>
<dbReference type="Pfam" id="PF02104">
    <property type="entry name" value="SURF1"/>
    <property type="match status" value="1"/>
</dbReference>
<keyword evidence="1" id="KW-0472">Membrane</keyword>
<reference evidence="3" key="1">
    <citation type="journal article" date="2019" name="Int. J. Syst. Evol. Microbiol.">
        <title>The Global Catalogue of Microorganisms (GCM) 10K type strain sequencing project: providing services to taxonomists for standard genome sequencing and annotation.</title>
        <authorList>
            <consortium name="The Broad Institute Genomics Platform"/>
            <consortium name="The Broad Institute Genome Sequencing Center for Infectious Disease"/>
            <person name="Wu L."/>
            <person name="Ma J."/>
        </authorList>
    </citation>
    <scope>NUCLEOTIDE SEQUENCE [LARGE SCALE GENOMIC DNA]</scope>
    <source>
        <strain evidence="3">CGMCC 1.6784</strain>
    </source>
</reference>
<evidence type="ECO:0000313" key="3">
    <source>
        <dbReference type="Proteomes" id="UP000605099"/>
    </source>
</evidence>
<keyword evidence="1" id="KW-0812">Transmembrane</keyword>
<dbReference type="InterPro" id="IPR002994">
    <property type="entry name" value="Surf1/Shy1"/>
</dbReference>
<dbReference type="CDD" id="cd06662">
    <property type="entry name" value="SURF1"/>
    <property type="match status" value="1"/>
</dbReference>
<evidence type="ECO:0000256" key="1">
    <source>
        <dbReference type="RuleBase" id="RU363076"/>
    </source>
</evidence>
<gene>
    <name evidence="2" type="ORF">GCM10011349_28480</name>
</gene>
<keyword evidence="1" id="KW-1133">Transmembrane helix</keyword>
<sequence length="188" mass="20337">MRRIPVFSTMLVLVAVAIMVALGFWQLQRLKWKEGLLSHYAAARDISREVEWTSKGVGEELLYRRAHLTCSAVRGHSSIAGRNAEGKPGMGQTADCALPGGGKALVVLGWSEQPNAATAWQGGDVRGVIAPGPRLVADPPLGGLEANEIPDPSGIPNNHFSYAMQWFFFAATALVIYALALRKRLSRD</sequence>
<comment type="subcellular location">
    <subcellularLocation>
        <location evidence="1">Cell membrane</location>
        <topology evidence="1">Multi-pass membrane protein</topology>
    </subcellularLocation>
</comment>
<evidence type="ECO:0000313" key="2">
    <source>
        <dbReference type="EMBL" id="GGN53676.1"/>
    </source>
</evidence>
<keyword evidence="3" id="KW-1185">Reference proteome</keyword>